<comment type="caution">
    <text evidence="3">The sequence shown here is derived from an EMBL/GenBank/DDBJ whole genome shotgun (WGS) entry which is preliminary data.</text>
</comment>
<organism evidence="3 4">
    <name type="scientific">Colletotrichum shisoi</name>
    <dbReference type="NCBI Taxonomy" id="2078593"/>
    <lineage>
        <taxon>Eukaryota</taxon>
        <taxon>Fungi</taxon>
        <taxon>Dikarya</taxon>
        <taxon>Ascomycota</taxon>
        <taxon>Pezizomycotina</taxon>
        <taxon>Sordariomycetes</taxon>
        <taxon>Hypocreomycetidae</taxon>
        <taxon>Glomerellales</taxon>
        <taxon>Glomerellaceae</taxon>
        <taxon>Colletotrichum</taxon>
        <taxon>Colletotrichum destructivum species complex</taxon>
    </lineage>
</organism>
<protein>
    <submittedName>
        <fullName evidence="3">Agglutinin-like protein</fullName>
    </submittedName>
</protein>
<feature type="region of interest" description="Disordered" evidence="1">
    <location>
        <begin position="156"/>
        <end position="186"/>
    </location>
</feature>
<dbReference type="PANTHER" id="PTHR38122">
    <property type="entry name" value="GLYCOPROTEIN X"/>
    <property type="match status" value="1"/>
</dbReference>
<sequence length="289" mass="31608">MADTATMTASIPATQSRSTETGVPAACFDVCNNAYIEVQHAGKTPSICNRDSDFSRGYRECVSCFEANSDRTNDTTNVFLEPQFRQFLDYCALQTTQPSYPSTLLTIRTVVQFADITAIDGKVLSGVLQTRTVTELKAEAAITELRTFSRQTFSWQTPIPSQTKPNETGPRTTSATSAREPSPETSNAWIAGPVIGVLTAILLVLAGLWFLRRRRRRGLDRSAAGENDDGKEEFLKAQLHSDCVPRQPATELEGSYPKTTSEMMTNEIAAQEMPVSEGGHVEGVTGRGR</sequence>
<dbReference type="Proteomes" id="UP000326340">
    <property type="component" value="Unassembled WGS sequence"/>
</dbReference>
<keyword evidence="2" id="KW-1133">Transmembrane helix</keyword>
<proteinExistence type="predicted"/>
<feature type="transmembrane region" description="Helical" evidence="2">
    <location>
        <begin position="188"/>
        <end position="211"/>
    </location>
</feature>
<dbReference type="AlphaFoldDB" id="A0A5Q4BNS9"/>
<name>A0A5Q4BNS9_9PEZI</name>
<keyword evidence="4" id="KW-1185">Reference proteome</keyword>
<evidence type="ECO:0000256" key="2">
    <source>
        <dbReference type="SAM" id="Phobius"/>
    </source>
</evidence>
<dbReference type="EMBL" id="PUHP01000658">
    <property type="protein sequence ID" value="TQN68652.1"/>
    <property type="molecule type" value="Genomic_DNA"/>
</dbReference>
<dbReference type="OrthoDB" id="5414836at2759"/>
<dbReference type="PANTHER" id="PTHR38122:SF1">
    <property type="entry name" value="GLYCOPROTEIN X"/>
    <property type="match status" value="1"/>
</dbReference>
<accession>A0A5Q4BNS9</accession>
<reference evidence="3 4" key="1">
    <citation type="journal article" date="2019" name="Sci. Rep.">
        <title>Colletotrichum shisoi sp. nov., an anthracnose pathogen of Perilla frutescens in Japan: molecular phylogenetic, morphological and genomic evidence.</title>
        <authorList>
            <person name="Gan P."/>
            <person name="Tsushima A."/>
            <person name="Hiroyama R."/>
            <person name="Narusaka M."/>
            <person name="Takano Y."/>
            <person name="Narusaka Y."/>
            <person name="Kawaradani M."/>
            <person name="Damm U."/>
            <person name="Shirasu K."/>
        </authorList>
    </citation>
    <scope>NUCLEOTIDE SEQUENCE [LARGE SCALE GENOMIC DNA]</scope>
    <source>
        <strain evidence="3 4">PG-2018a</strain>
    </source>
</reference>
<gene>
    <name evidence="3" type="ORF">CSHISOI_06793</name>
</gene>
<evidence type="ECO:0000256" key="1">
    <source>
        <dbReference type="SAM" id="MobiDB-lite"/>
    </source>
</evidence>
<evidence type="ECO:0000313" key="4">
    <source>
        <dbReference type="Proteomes" id="UP000326340"/>
    </source>
</evidence>
<keyword evidence="2" id="KW-0812">Transmembrane</keyword>
<evidence type="ECO:0000313" key="3">
    <source>
        <dbReference type="EMBL" id="TQN68652.1"/>
    </source>
</evidence>
<keyword evidence="2" id="KW-0472">Membrane</keyword>
<dbReference type="NCBIfam" id="TIGR01167">
    <property type="entry name" value="LPXTG_anchor"/>
    <property type="match status" value="1"/>
</dbReference>